<proteinExistence type="predicted"/>
<gene>
    <name evidence="3" type="ORF">ACFQ4O_01635</name>
</gene>
<organism evidence="3 4">
    <name type="scientific">Methylopila musalis</name>
    <dbReference type="NCBI Taxonomy" id="1134781"/>
    <lineage>
        <taxon>Bacteria</taxon>
        <taxon>Pseudomonadati</taxon>
        <taxon>Pseudomonadota</taxon>
        <taxon>Alphaproteobacteria</taxon>
        <taxon>Hyphomicrobiales</taxon>
        <taxon>Methylopilaceae</taxon>
        <taxon>Methylopila</taxon>
    </lineage>
</organism>
<name>A0ABW3Z371_9HYPH</name>
<dbReference type="PANTHER" id="PTHR11699">
    <property type="entry name" value="ALDEHYDE DEHYDROGENASE-RELATED"/>
    <property type="match status" value="1"/>
</dbReference>
<evidence type="ECO:0000313" key="4">
    <source>
        <dbReference type="Proteomes" id="UP001597171"/>
    </source>
</evidence>
<dbReference type="InterPro" id="IPR015590">
    <property type="entry name" value="Aldehyde_DH_dom"/>
</dbReference>
<dbReference type="Proteomes" id="UP001597171">
    <property type="component" value="Unassembled WGS sequence"/>
</dbReference>
<protein>
    <submittedName>
        <fullName evidence="3">Aldehyde dehydrogenase family protein</fullName>
    </submittedName>
</protein>
<dbReference type="InterPro" id="IPR016163">
    <property type="entry name" value="Ald_DH_C"/>
</dbReference>
<sequence length="474" mass="49429">MGTIRAVERSAVLPKPVSEFISGARAAQRTIADWPQKRVDAAVAAIAWHICRPETARELTGSAYSQTGIGSPEDAFVQLGRRVHGALSDFHGVQTLGLIEAEPERRLRRYAKPIGVIGVLTPATAPIAAITVNAMTAVKTRNAAVICANPGVRSAGAAAVEVIRQGLKAAGAPVDLVQFLTEPARSRAVELAEQCDMVIATGGAATVRRASAAGRPTYSGGPGNAVVIIDETADLTQAADAIVAGKTFDNGTSCSAESTLIVARAISGLMRAELTARGVHFCDAAEGARLRATVWPDGKLFRGAVGQPATRIAKLAGVEAPDGTRALAADIGADPESDPMCGEKLSPIMGFTTYGGFDEAVALVRRLTAIAGRGHSCGIHSSNASHVERLAEAAEVSRMMVNQSTGLGNSGSFGNGMPFTSTISCGSWGGSTLNENVTWRRFLNYTWVSEPLQRPAPSWETLMEPYLAIADATA</sequence>
<dbReference type="Gene3D" id="3.40.605.10">
    <property type="entry name" value="Aldehyde Dehydrogenase, Chain A, domain 1"/>
    <property type="match status" value="1"/>
</dbReference>
<dbReference type="InterPro" id="IPR016161">
    <property type="entry name" value="Ald_DH/histidinol_DH"/>
</dbReference>
<dbReference type="RefSeq" id="WP_378773877.1">
    <property type="nucleotide sequence ID" value="NZ_JBHTMX010000004.1"/>
</dbReference>
<evidence type="ECO:0000313" key="3">
    <source>
        <dbReference type="EMBL" id="MFD1330696.1"/>
    </source>
</evidence>
<dbReference type="EMBL" id="JBHTMX010000004">
    <property type="protein sequence ID" value="MFD1330696.1"/>
    <property type="molecule type" value="Genomic_DNA"/>
</dbReference>
<evidence type="ECO:0000256" key="1">
    <source>
        <dbReference type="ARBA" id="ARBA00023002"/>
    </source>
</evidence>
<keyword evidence="1" id="KW-0560">Oxidoreductase</keyword>
<accession>A0ABW3Z371</accession>
<dbReference type="SUPFAM" id="SSF53720">
    <property type="entry name" value="ALDH-like"/>
    <property type="match status" value="1"/>
</dbReference>
<feature type="domain" description="Aldehyde dehydrogenase" evidence="2">
    <location>
        <begin position="17"/>
        <end position="276"/>
    </location>
</feature>
<reference evidence="4" key="1">
    <citation type="journal article" date="2019" name="Int. J. Syst. Evol. Microbiol.">
        <title>The Global Catalogue of Microorganisms (GCM) 10K type strain sequencing project: providing services to taxonomists for standard genome sequencing and annotation.</title>
        <authorList>
            <consortium name="The Broad Institute Genomics Platform"/>
            <consortium name="The Broad Institute Genome Sequencing Center for Infectious Disease"/>
            <person name="Wu L."/>
            <person name="Ma J."/>
        </authorList>
    </citation>
    <scope>NUCLEOTIDE SEQUENCE [LARGE SCALE GENOMIC DNA]</scope>
    <source>
        <strain evidence="4">CCUG 61696</strain>
    </source>
</reference>
<dbReference type="InterPro" id="IPR016162">
    <property type="entry name" value="Ald_DH_N"/>
</dbReference>
<comment type="caution">
    <text evidence="3">The sequence shown here is derived from an EMBL/GenBank/DDBJ whole genome shotgun (WGS) entry which is preliminary data.</text>
</comment>
<keyword evidence="4" id="KW-1185">Reference proteome</keyword>
<dbReference type="Pfam" id="PF00171">
    <property type="entry name" value="Aldedh"/>
    <property type="match status" value="1"/>
</dbReference>
<dbReference type="Gene3D" id="3.40.309.10">
    <property type="entry name" value="Aldehyde Dehydrogenase, Chain A, domain 2"/>
    <property type="match status" value="1"/>
</dbReference>
<evidence type="ECO:0000259" key="2">
    <source>
        <dbReference type="Pfam" id="PF00171"/>
    </source>
</evidence>